<dbReference type="InterPro" id="IPR048676">
    <property type="entry name" value="COMMD9_N"/>
</dbReference>
<dbReference type="InterPro" id="IPR037360">
    <property type="entry name" value="COMMD9"/>
</dbReference>
<reference evidence="2" key="1">
    <citation type="submission" date="2023-03" db="EMBL/GenBank/DDBJ databases">
        <authorList>
            <person name="Steffen K."/>
            <person name="Cardenas P."/>
        </authorList>
    </citation>
    <scope>NUCLEOTIDE SEQUENCE</scope>
</reference>
<sequence length="175" mass="19153">MAQWSGLSCLLRVSSKEAVQNVLREAFSHRNESVPDVILASAAKNIQIEPLEAKELFSSACLLVSSVLQSGALDKESIETLFPDDFHNDLKGLLSEIIAESIFDWRVDVKISSTAAARMAVPTCLLQMKVDGGREDRRRVPVAQTVSVEFSPETLHTMLDGLGKIRDQLASVATK</sequence>
<dbReference type="Proteomes" id="UP001174909">
    <property type="component" value="Unassembled WGS sequence"/>
</dbReference>
<gene>
    <name evidence="2" type="ORF">GBAR_LOCUS25378</name>
</gene>
<protein>
    <submittedName>
        <fullName evidence="2">COMM domain-containing protein 9</fullName>
    </submittedName>
</protein>
<dbReference type="Pfam" id="PF07258">
    <property type="entry name" value="COMM_domain"/>
    <property type="match status" value="1"/>
</dbReference>
<dbReference type="InterPro" id="IPR017920">
    <property type="entry name" value="COMM"/>
</dbReference>
<name>A0AA35TCR7_GEOBA</name>
<dbReference type="PANTHER" id="PTHR15663">
    <property type="entry name" value="COMM DOMAIN-CONTAINING PROTEIN 9"/>
    <property type="match status" value="1"/>
</dbReference>
<feature type="domain" description="COMM" evidence="1">
    <location>
        <begin position="99"/>
        <end position="173"/>
    </location>
</feature>
<comment type="caution">
    <text evidence="2">The sequence shown here is derived from an EMBL/GenBank/DDBJ whole genome shotgun (WGS) entry which is preliminary data.</text>
</comment>
<dbReference type="Pfam" id="PF20923">
    <property type="entry name" value="COMMD9_HN"/>
    <property type="match status" value="1"/>
</dbReference>
<dbReference type="PANTHER" id="PTHR15663:SF4">
    <property type="entry name" value="COMM DOMAIN-CONTAINING PROTEIN 9"/>
    <property type="match status" value="1"/>
</dbReference>
<evidence type="ECO:0000259" key="1">
    <source>
        <dbReference type="PROSITE" id="PS51269"/>
    </source>
</evidence>
<dbReference type="PROSITE" id="PS51269">
    <property type="entry name" value="COMM"/>
    <property type="match status" value="1"/>
</dbReference>
<dbReference type="AlphaFoldDB" id="A0AA35TCR7"/>
<dbReference type="EMBL" id="CASHTH010003510">
    <property type="protein sequence ID" value="CAI8045905.1"/>
    <property type="molecule type" value="Genomic_DNA"/>
</dbReference>
<proteinExistence type="predicted"/>
<organism evidence="2 3">
    <name type="scientific">Geodia barretti</name>
    <name type="common">Barrett's horny sponge</name>
    <dbReference type="NCBI Taxonomy" id="519541"/>
    <lineage>
        <taxon>Eukaryota</taxon>
        <taxon>Metazoa</taxon>
        <taxon>Porifera</taxon>
        <taxon>Demospongiae</taxon>
        <taxon>Heteroscleromorpha</taxon>
        <taxon>Tetractinellida</taxon>
        <taxon>Astrophorina</taxon>
        <taxon>Geodiidae</taxon>
        <taxon>Geodia</taxon>
    </lineage>
</organism>
<evidence type="ECO:0000313" key="3">
    <source>
        <dbReference type="Proteomes" id="UP001174909"/>
    </source>
</evidence>
<keyword evidence="3" id="KW-1185">Reference proteome</keyword>
<evidence type="ECO:0000313" key="2">
    <source>
        <dbReference type="EMBL" id="CAI8045905.1"/>
    </source>
</evidence>
<accession>A0AA35TCR7</accession>